<feature type="transmembrane region" description="Helical" evidence="1">
    <location>
        <begin position="89"/>
        <end position="111"/>
    </location>
</feature>
<accession>A0A6P6F143</accession>
<dbReference type="GeneID" id="111818371"/>
<protein>
    <submittedName>
        <fullName evidence="3">Transmembrane protein 217</fullName>
    </submittedName>
</protein>
<sequence length="184" mass="20825">MDPRTVTLMAGLFSTLNSIQFLIFDLYQLTHIGYEDKYSIYLDTSSKAVSWFLSYRSSVTSVMALVTVAMGCGLLCSVHRNSYLGPLLYALWIVAYELATFSLLLLCSGLVHRRFGALPRLYLVLQGSRMALHFACLPAVLRHAYELFKAFRVVNKVSRRRRSSVSTVDSFGATGLRLMYRRLT</sequence>
<keyword evidence="1" id="KW-0472">Membrane</keyword>
<keyword evidence="1" id="KW-1133">Transmembrane helix</keyword>
<name>A0A6P6F143_OCTDE</name>
<dbReference type="PANTHER" id="PTHR34928">
    <property type="entry name" value="TRANSMEMBRANE PROTEIN 217"/>
    <property type="match status" value="1"/>
</dbReference>
<organism evidence="2 3">
    <name type="scientific">Octodon degus</name>
    <name type="common">Degu</name>
    <name type="synonym">Sciurus degus</name>
    <dbReference type="NCBI Taxonomy" id="10160"/>
    <lineage>
        <taxon>Eukaryota</taxon>
        <taxon>Metazoa</taxon>
        <taxon>Chordata</taxon>
        <taxon>Craniata</taxon>
        <taxon>Vertebrata</taxon>
        <taxon>Euteleostomi</taxon>
        <taxon>Mammalia</taxon>
        <taxon>Eutheria</taxon>
        <taxon>Euarchontoglires</taxon>
        <taxon>Glires</taxon>
        <taxon>Rodentia</taxon>
        <taxon>Hystricomorpha</taxon>
        <taxon>Octodontidae</taxon>
        <taxon>Octodon</taxon>
    </lineage>
</organism>
<dbReference type="InParanoid" id="A0A6P6F143"/>
<dbReference type="AlphaFoldDB" id="A0A6P6F143"/>
<keyword evidence="2" id="KW-1185">Reference proteome</keyword>
<dbReference type="CTD" id="221468"/>
<proteinExistence type="predicted"/>
<evidence type="ECO:0000256" key="1">
    <source>
        <dbReference type="SAM" id="Phobius"/>
    </source>
</evidence>
<dbReference type="Proteomes" id="UP000515203">
    <property type="component" value="Unplaced"/>
</dbReference>
<gene>
    <name evidence="3" type="primary">Tmem217</name>
</gene>
<dbReference type="Pfam" id="PF15049">
    <property type="entry name" value="DUF4534"/>
    <property type="match status" value="1"/>
</dbReference>
<evidence type="ECO:0000313" key="2">
    <source>
        <dbReference type="Proteomes" id="UP000515203"/>
    </source>
</evidence>
<dbReference type="OrthoDB" id="9443855at2759"/>
<keyword evidence="1 3" id="KW-0812">Transmembrane</keyword>
<evidence type="ECO:0000313" key="3">
    <source>
        <dbReference type="RefSeq" id="XP_023577928.1"/>
    </source>
</evidence>
<feature type="transmembrane region" description="Helical" evidence="1">
    <location>
        <begin position="48"/>
        <end position="69"/>
    </location>
</feature>
<dbReference type="RefSeq" id="XP_023577928.1">
    <property type="nucleotide sequence ID" value="XM_023722160.1"/>
</dbReference>
<dbReference type="InterPro" id="IPR027862">
    <property type="entry name" value="DUF4534"/>
</dbReference>
<dbReference type="PANTHER" id="PTHR34928:SF3">
    <property type="entry name" value="TRANSMEMBRANE PROTEIN 217B-RELATED"/>
    <property type="match status" value="1"/>
</dbReference>
<reference evidence="3" key="1">
    <citation type="submission" date="2025-08" db="UniProtKB">
        <authorList>
            <consortium name="RefSeq"/>
        </authorList>
    </citation>
    <scope>IDENTIFICATION</scope>
</reference>